<evidence type="ECO:0000313" key="3">
    <source>
        <dbReference type="Proteomes" id="UP000267187"/>
    </source>
</evidence>
<comment type="caution">
    <text evidence="2">The sequence shown here is derived from an EMBL/GenBank/DDBJ whole genome shotgun (WGS) entry which is preliminary data.</text>
</comment>
<protein>
    <submittedName>
        <fullName evidence="2">Lipid A 3-O-deacylase PagL</fullName>
    </submittedName>
</protein>
<dbReference type="OrthoDB" id="9797122at2"/>
<name>A0A3M0AC39_9GAMM</name>
<proteinExistence type="predicted"/>
<evidence type="ECO:0000256" key="1">
    <source>
        <dbReference type="SAM" id="SignalP"/>
    </source>
</evidence>
<evidence type="ECO:0000313" key="2">
    <source>
        <dbReference type="EMBL" id="RMA82490.1"/>
    </source>
</evidence>
<dbReference type="Pfam" id="PF09411">
    <property type="entry name" value="PagL"/>
    <property type="match status" value="1"/>
</dbReference>
<keyword evidence="3" id="KW-1185">Reference proteome</keyword>
<gene>
    <name evidence="2" type="ORF">DFR27_0439</name>
</gene>
<dbReference type="Proteomes" id="UP000267187">
    <property type="component" value="Unassembled WGS sequence"/>
</dbReference>
<dbReference type="EMBL" id="REFJ01000001">
    <property type="protein sequence ID" value="RMA82490.1"/>
    <property type="molecule type" value="Genomic_DNA"/>
</dbReference>
<dbReference type="Gene3D" id="2.40.160.20">
    <property type="match status" value="1"/>
</dbReference>
<feature type="signal peptide" evidence="1">
    <location>
        <begin position="1"/>
        <end position="24"/>
    </location>
</feature>
<sequence>MKTLRRFTFILTLPLWVASALVHANNFDVHSLVLNVGGGKQFDASQDNQLVAFDVEWWAWNRSPRQTLSIGSSVAQWRTNANMGAKVVNVVSIYPQLTLYYPQDFPVGKVFFQVRALGPSWLSENALGDRHQSRNFAFNARLAAGIVTPNDWIISLSYQHISNAGWSRTNDGWDSPINLAIGRRF</sequence>
<reference evidence="2 3" key="1">
    <citation type="submission" date="2018-10" db="EMBL/GenBank/DDBJ databases">
        <title>Genomic Encyclopedia of Type Strains, Phase IV (KMG-IV): sequencing the most valuable type-strain genomes for metagenomic binning, comparative biology and taxonomic classification.</title>
        <authorList>
            <person name="Goeker M."/>
        </authorList>
    </citation>
    <scope>NUCLEOTIDE SEQUENCE [LARGE SCALE GENOMIC DNA]</scope>
    <source>
        <strain evidence="2 3">DSM 25080</strain>
    </source>
</reference>
<keyword evidence="1" id="KW-0732">Signal</keyword>
<organism evidence="2 3">
    <name type="scientific">Umboniibacter marinipuniceus</name>
    <dbReference type="NCBI Taxonomy" id="569599"/>
    <lineage>
        <taxon>Bacteria</taxon>
        <taxon>Pseudomonadati</taxon>
        <taxon>Pseudomonadota</taxon>
        <taxon>Gammaproteobacteria</taxon>
        <taxon>Cellvibrionales</taxon>
        <taxon>Cellvibrionaceae</taxon>
        <taxon>Umboniibacter</taxon>
    </lineage>
</organism>
<feature type="chain" id="PRO_5018317429" evidence="1">
    <location>
        <begin position="25"/>
        <end position="185"/>
    </location>
</feature>
<accession>A0A3M0AC39</accession>
<dbReference type="RefSeq" id="WP_121875819.1">
    <property type="nucleotide sequence ID" value="NZ_REFJ01000001.1"/>
</dbReference>
<dbReference type="AlphaFoldDB" id="A0A3M0AC39"/>
<dbReference type="InterPro" id="IPR018550">
    <property type="entry name" value="Lipid-A_deacylase-rel"/>
</dbReference>